<dbReference type="InterPro" id="IPR037925">
    <property type="entry name" value="FlgE/F/G-like"/>
</dbReference>
<accession>A0A5B2VFG0</accession>
<dbReference type="Pfam" id="PF22692">
    <property type="entry name" value="LlgE_F_G_D1"/>
    <property type="match status" value="1"/>
</dbReference>
<dbReference type="Pfam" id="PF00460">
    <property type="entry name" value="Flg_bb_rod"/>
    <property type="match status" value="1"/>
</dbReference>
<dbReference type="InterPro" id="IPR012836">
    <property type="entry name" value="FlgF"/>
</dbReference>
<evidence type="ECO:0000313" key="8">
    <source>
        <dbReference type="EMBL" id="KAA2237368.1"/>
    </source>
</evidence>
<dbReference type="OrthoDB" id="9804559at2"/>
<feature type="domain" description="Flagellar basal body rod protein N-terminal" evidence="5">
    <location>
        <begin position="5"/>
        <end position="35"/>
    </location>
</feature>
<keyword evidence="8" id="KW-0282">Flagellum</keyword>
<dbReference type="Proteomes" id="UP000323142">
    <property type="component" value="Unassembled WGS sequence"/>
</dbReference>
<feature type="domain" description="Flagellar hook protein FlgE/F/G-like D1" evidence="7">
    <location>
        <begin position="80"/>
        <end position="145"/>
    </location>
</feature>
<dbReference type="PANTHER" id="PTHR30435">
    <property type="entry name" value="FLAGELLAR PROTEIN"/>
    <property type="match status" value="1"/>
</dbReference>
<evidence type="ECO:0000256" key="3">
    <source>
        <dbReference type="ARBA" id="ARBA00023143"/>
    </source>
</evidence>
<dbReference type="InterPro" id="IPR001444">
    <property type="entry name" value="Flag_bb_rod_N"/>
</dbReference>
<comment type="caution">
    <text evidence="8">The sequence shown here is derived from an EMBL/GenBank/DDBJ whole genome shotgun (WGS) entry which is preliminary data.</text>
</comment>
<dbReference type="AlphaFoldDB" id="A0A5B2VFG0"/>
<evidence type="ECO:0000256" key="1">
    <source>
        <dbReference type="ARBA" id="ARBA00004117"/>
    </source>
</evidence>
<dbReference type="SUPFAM" id="SSF117143">
    <property type="entry name" value="Flagellar hook protein flgE"/>
    <property type="match status" value="1"/>
</dbReference>
<dbReference type="PANTHER" id="PTHR30435:SF19">
    <property type="entry name" value="FLAGELLAR BASAL-BODY ROD PROTEIN FLGG"/>
    <property type="match status" value="1"/>
</dbReference>
<feature type="domain" description="Flagellar basal-body/hook protein C-terminal" evidence="6">
    <location>
        <begin position="191"/>
        <end position="234"/>
    </location>
</feature>
<dbReference type="NCBIfam" id="TIGR02490">
    <property type="entry name" value="flgF"/>
    <property type="match status" value="1"/>
</dbReference>
<evidence type="ECO:0000259" key="7">
    <source>
        <dbReference type="Pfam" id="PF22692"/>
    </source>
</evidence>
<evidence type="ECO:0000313" key="9">
    <source>
        <dbReference type="Proteomes" id="UP000323142"/>
    </source>
</evidence>
<dbReference type="NCBIfam" id="NF009282">
    <property type="entry name" value="PRK12642.1"/>
    <property type="match status" value="1"/>
</dbReference>
<organism evidence="8 9">
    <name type="scientific">Salinarimonas soli</name>
    <dbReference type="NCBI Taxonomy" id="1638099"/>
    <lineage>
        <taxon>Bacteria</taxon>
        <taxon>Pseudomonadati</taxon>
        <taxon>Pseudomonadota</taxon>
        <taxon>Alphaproteobacteria</taxon>
        <taxon>Hyphomicrobiales</taxon>
        <taxon>Salinarimonadaceae</taxon>
        <taxon>Salinarimonas</taxon>
    </lineage>
</organism>
<dbReference type="Pfam" id="PF06429">
    <property type="entry name" value="Flg_bbr_C"/>
    <property type="match status" value="1"/>
</dbReference>
<reference evidence="8 9" key="2">
    <citation type="submission" date="2019-09" db="EMBL/GenBank/DDBJ databases">
        <authorList>
            <person name="Jin C."/>
        </authorList>
    </citation>
    <scope>NUCLEOTIDE SEQUENCE [LARGE SCALE GENOMIC DNA]</scope>
    <source>
        <strain evidence="8 9">BN140002</strain>
    </source>
</reference>
<gene>
    <name evidence="8" type="primary">flgF</name>
    <name evidence="8" type="ORF">F0L46_10235</name>
</gene>
<evidence type="ECO:0000259" key="5">
    <source>
        <dbReference type="Pfam" id="PF00460"/>
    </source>
</evidence>
<dbReference type="GO" id="GO:0030694">
    <property type="term" value="C:bacterial-type flagellum basal body, rod"/>
    <property type="evidence" value="ECO:0007669"/>
    <property type="project" value="UniProtKB-UniRule"/>
</dbReference>
<comment type="similarity">
    <text evidence="2 4">Belongs to the flagella basal body rod proteins family.</text>
</comment>
<comment type="subcellular location">
    <subcellularLocation>
        <location evidence="1 4">Bacterial flagellum basal body</location>
    </subcellularLocation>
</comment>
<reference evidence="8 9" key="1">
    <citation type="submission" date="2019-09" db="EMBL/GenBank/DDBJ databases">
        <title>Salinarimonas rosea gen. nov., sp. nov., a new member of the a-2 subgroup of the Proteobacteria.</title>
        <authorList>
            <person name="Liu J."/>
        </authorList>
    </citation>
    <scope>NUCLEOTIDE SEQUENCE [LARGE SCALE GENOMIC DNA]</scope>
    <source>
        <strain evidence="8 9">BN140002</strain>
    </source>
</reference>
<name>A0A5B2VFG0_9HYPH</name>
<evidence type="ECO:0000256" key="2">
    <source>
        <dbReference type="ARBA" id="ARBA00009677"/>
    </source>
</evidence>
<protein>
    <recommendedName>
        <fullName evidence="4">Flagellar basal-body rod protein FlgF</fullName>
    </recommendedName>
</protein>
<evidence type="ECO:0000256" key="4">
    <source>
        <dbReference type="RuleBase" id="RU362116"/>
    </source>
</evidence>
<dbReference type="EMBL" id="VUOA01000019">
    <property type="protein sequence ID" value="KAA2237368.1"/>
    <property type="molecule type" value="Genomic_DNA"/>
</dbReference>
<proteinExistence type="inferred from homology"/>
<dbReference type="NCBIfam" id="TIGR03506">
    <property type="entry name" value="FlgEFG_subfam"/>
    <property type="match status" value="1"/>
</dbReference>
<keyword evidence="8" id="KW-0969">Cilium</keyword>
<dbReference type="GO" id="GO:0071978">
    <property type="term" value="P:bacterial-type flagellum-dependent swarming motility"/>
    <property type="evidence" value="ECO:0007669"/>
    <property type="project" value="TreeGrafter"/>
</dbReference>
<dbReference type="RefSeq" id="WP_149817110.1">
    <property type="nucleotide sequence ID" value="NZ_VUOA01000019.1"/>
</dbReference>
<dbReference type="InterPro" id="IPR020013">
    <property type="entry name" value="Flagellar_FlgE/F/G"/>
</dbReference>
<evidence type="ECO:0000259" key="6">
    <source>
        <dbReference type="Pfam" id="PF06429"/>
    </source>
</evidence>
<comment type="subunit">
    <text evidence="4">The basal body constitutes a major portion of the flagellar organelle and consists of five rings (E,L,P,S, and M) mounted on a central rod. The rod consists of about 26 subunits of FlgG in the distal portion, and FlgB, FlgC and FlgF are thought to build up the proximal portion of the rod with about 6 subunits each.</text>
</comment>
<dbReference type="InterPro" id="IPR010930">
    <property type="entry name" value="Flg_bb/hook_C_dom"/>
</dbReference>
<keyword evidence="9" id="KW-1185">Reference proteome</keyword>
<dbReference type="InterPro" id="IPR053967">
    <property type="entry name" value="LlgE_F_G-like_D1"/>
</dbReference>
<keyword evidence="8" id="KW-0966">Cell projection</keyword>
<keyword evidence="3 4" id="KW-0975">Bacterial flagellum</keyword>
<sequence length="241" mass="25440">MQSSLYVALSGQVALERRMQTLARNVANMNTAGYRADEVTFEAVLAQAGRDPVAFASAGETYISRRPGGLTKTDAPLDVAVDGEAWFAFQTPKGVVYTRDGRMNMTANGELRTVAGHPVLDAGGTPIQLNPNGGPPVISRDGAISQGAQQAGVLGLHLIPADAKLSRFENSGVIPDKRVEAVNDFSRNGVVQGFVEGANVNPVMEMAKLVMVTRAFESASAAVDEAARAQQEATRTLGDPR</sequence>